<proteinExistence type="predicted"/>
<reference evidence="2 4" key="1">
    <citation type="submission" date="2015-06" db="EMBL/GenBank/DDBJ databases">
        <title>The Genome Sequence of Enterococcus hirae 88EA1.</title>
        <authorList>
            <consortium name="The Broad Institute Genomics Platform"/>
            <consortium name="The Broad Institute Genome Sequencing Center for Infectious Disease"/>
            <person name="Earl A.M."/>
            <person name="Van Tyne D."/>
            <person name="Lebreton F."/>
            <person name="Saavedra J.T."/>
            <person name="Gilmore M.S."/>
            <person name="Manson McGuire A."/>
            <person name="Clock S."/>
            <person name="Crupain M."/>
            <person name="Rangan U."/>
            <person name="Young S."/>
            <person name="Abouelleil A."/>
            <person name="Cao P."/>
            <person name="Chapman S.B."/>
            <person name="Griggs A."/>
            <person name="Priest M."/>
            <person name="Shea T."/>
            <person name="Wortman J."/>
            <person name="Nusbaum C."/>
            <person name="Birren B."/>
        </authorList>
    </citation>
    <scope>NUCLEOTIDE SEQUENCE [LARGE SCALE GENOMIC DNA]</scope>
    <source>
        <strain evidence="2 4">88EA1</strain>
    </source>
</reference>
<dbReference type="Proteomes" id="UP000253498">
    <property type="component" value="Unassembled WGS sequence"/>
</dbReference>
<reference evidence="3 5" key="2">
    <citation type="submission" date="2019-05" db="EMBL/GenBank/DDBJ databases">
        <authorList>
            <consortium name="Pathogen Informatics"/>
        </authorList>
    </citation>
    <scope>NUCLEOTIDE SEQUENCE [LARGE SCALE GENOMIC DNA]</scope>
    <source>
        <strain evidence="3 5">NCTC12204</strain>
    </source>
</reference>
<organism evidence="3 5">
    <name type="scientific">Enterococcus hirae</name>
    <dbReference type="NCBI Taxonomy" id="1354"/>
    <lineage>
        <taxon>Bacteria</taxon>
        <taxon>Bacillati</taxon>
        <taxon>Bacillota</taxon>
        <taxon>Bacilli</taxon>
        <taxon>Lactobacillales</taxon>
        <taxon>Enterococcaceae</taxon>
        <taxon>Enterococcus</taxon>
    </lineage>
</organism>
<dbReference type="EMBL" id="CABEEP010000001">
    <property type="protein sequence ID" value="VTQ69523.1"/>
    <property type="molecule type" value="Genomic_DNA"/>
</dbReference>
<dbReference type="Proteomes" id="UP000352698">
    <property type="component" value="Unassembled WGS sequence"/>
</dbReference>
<name>A0A1V8X4T6_ENTHR</name>
<dbReference type="InterPro" id="IPR000182">
    <property type="entry name" value="GNAT_dom"/>
</dbReference>
<dbReference type="InterPro" id="IPR016181">
    <property type="entry name" value="Acyl_CoA_acyltransferase"/>
</dbReference>
<dbReference type="PROSITE" id="PS51186">
    <property type="entry name" value="GNAT"/>
    <property type="match status" value="1"/>
</dbReference>
<dbReference type="CDD" id="cd04301">
    <property type="entry name" value="NAT_SF"/>
    <property type="match status" value="1"/>
</dbReference>
<evidence type="ECO:0000313" key="3">
    <source>
        <dbReference type="EMBL" id="VTQ69523.1"/>
    </source>
</evidence>
<dbReference type="AlphaFoldDB" id="A0A1V8X4T6"/>
<sequence>MKGYELVKIRERPEWLEQAAQWFTSKWHLPLSFYQESMEDSLQSSNAVPQWYIVVTSEQKIIAGAGVIANDFHDRPDLTPNVCALFVEKEYRNQGIAKEILSFIRKDMGALGISQLYVATDHTGFYERYEWEYLTTVQDNEGIPVYLYQLAIFTT</sequence>
<feature type="domain" description="N-acetyltransferase" evidence="1">
    <location>
        <begin position="7"/>
        <end position="152"/>
    </location>
</feature>
<dbReference type="STRING" id="1354.A6P53_11645"/>
<dbReference type="Gene3D" id="3.40.630.30">
    <property type="match status" value="1"/>
</dbReference>
<evidence type="ECO:0000313" key="4">
    <source>
        <dbReference type="Proteomes" id="UP000253498"/>
    </source>
</evidence>
<dbReference type="SUPFAM" id="SSF55729">
    <property type="entry name" value="Acyl-CoA N-acyltransferases (Nat)"/>
    <property type="match status" value="1"/>
</dbReference>
<accession>A0A1V8X4T6</accession>
<protein>
    <submittedName>
        <fullName evidence="3">Histone acetyltransferase HPA2</fullName>
    </submittedName>
</protein>
<dbReference type="EMBL" id="LESJ01000008">
    <property type="protein sequence ID" value="RBT66636.1"/>
    <property type="molecule type" value="Genomic_DNA"/>
</dbReference>
<dbReference type="Pfam" id="PF13673">
    <property type="entry name" value="Acetyltransf_10"/>
    <property type="match status" value="1"/>
</dbReference>
<evidence type="ECO:0000313" key="2">
    <source>
        <dbReference type="EMBL" id="RBT66636.1"/>
    </source>
</evidence>
<gene>
    <name evidence="2" type="ORF">EB03_02535</name>
    <name evidence="3" type="ORF">NCTC12204_02469</name>
</gene>
<keyword evidence="3" id="KW-0808">Transferase</keyword>
<comment type="caution">
    <text evidence="3">The sequence shown here is derived from an EMBL/GenBank/DDBJ whole genome shotgun (WGS) entry which is preliminary data.</text>
</comment>
<evidence type="ECO:0000313" key="5">
    <source>
        <dbReference type="Proteomes" id="UP000352698"/>
    </source>
</evidence>
<evidence type="ECO:0000259" key="1">
    <source>
        <dbReference type="PROSITE" id="PS51186"/>
    </source>
</evidence>
<dbReference type="RefSeq" id="WP_010737001.1">
    <property type="nucleotide sequence ID" value="NZ_AP027299.1"/>
</dbReference>
<dbReference type="GO" id="GO:0016747">
    <property type="term" value="F:acyltransferase activity, transferring groups other than amino-acyl groups"/>
    <property type="evidence" value="ECO:0007669"/>
    <property type="project" value="InterPro"/>
</dbReference>